<reference evidence="2" key="1">
    <citation type="submission" date="2023-06" db="EMBL/GenBank/DDBJ databases">
        <title>Reference genome for the Northern bat (Eptesicus nilssonii), a most northern bat species.</title>
        <authorList>
            <person name="Laine V.N."/>
            <person name="Pulliainen A.T."/>
            <person name="Lilley T.M."/>
        </authorList>
    </citation>
    <scope>NUCLEOTIDE SEQUENCE</scope>
    <source>
        <strain evidence="2">BLF_Eptnil</strain>
        <tissue evidence="2">Kidney</tissue>
    </source>
</reference>
<name>A0AA40LJB5_CNENI</name>
<gene>
    <name evidence="2" type="ORF">QTO34_006242</name>
</gene>
<proteinExistence type="predicted"/>
<accession>A0AA40LJB5</accession>
<organism evidence="2 3">
    <name type="scientific">Cnephaeus nilssonii</name>
    <name type="common">Northern bat</name>
    <name type="synonym">Eptesicus nilssonii</name>
    <dbReference type="NCBI Taxonomy" id="3371016"/>
    <lineage>
        <taxon>Eukaryota</taxon>
        <taxon>Metazoa</taxon>
        <taxon>Chordata</taxon>
        <taxon>Craniata</taxon>
        <taxon>Vertebrata</taxon>
        <taxon>Euteleostomi</taxon>
        <taxon>Mammalia</taxon>
        <taxon>Eutheria</taxon>
        <taxon>Laurasiatheria</taxon>
        <taxon>Chiroptera</taxon>
        <taxon>Yangochiroptera</taxon>
        <taxon>Vespertilionidae</taxon>
        <taxon>Cnephaeus</taxon>
    </lineage>
</organism>
<dbReference type="AlphaFoldDB" id="A0AA40LJB5"/>
<protein>
    <submittedName>
        <fullName evidence="2">Uncharacterized protein</fullName>
    </submittedName>
</protein>
<feature type="region of interest" description="Disordered" evidence="1">
    <location>
        <begin position="96"/>
        <end position="132"/>
    </location>
</feature>
<feature type="compositionally biased region" description="Low complexity" evidence="1">
    <location>
        <begin position="99"/>
        <end position="110"/>
    </location>
</feature>
<dbReference type="EMBL" id="JAULJE010000016">
    <property type="protein sequence ID" value="KAK1333854.1"/>
    <property type="molecule type" value="Genomic_DNA"/>
</dbReference>
<feature type="compositionally biased region" description="Polar residues" evidence="1">
    <location>
        <begin position="111"/>
        <end position="132"/>
    </location>
</feature>
<keyword evidence="3" id="KW-1185">Reference proteome</keyword>
<evidence type="ECO:0000313" key="2">
    <source>
        <dbReference type="EMBL" id="KAK1333854.1"/>
    </source>
</evidence>
<dbReference type="Proteomes" id="UP001177744">
    <property type="component" value="Unassembled WGS sequence"/>
</dbReference>
<evidence type="ECO:0000256" key="1">
    <source>
        <dbReference type="SAM" id="MobiDB-lite"/>
    </source>
</evidence>
<comment type="caution">
    <text evidence="2">The sequence shown here is derived from an EMBL/GenBank/DDBJ whole genome shotgun (WGS) entry which is preliminary data.</text>
</comment>
<evidence type="ECO:0000313" key="3">
    <source>
        <dbReference type="Proteomes" id="UP001177744"/>
    </source>
</evidence>
<sequence>MICFHISNNSTGLLHSEHPVELIHLLPAPISGKKSQGTWRSSPQSQLPPTSLICPGIGPVPQSPRRMGLHTPPRPRGQAGSLRVWASVMTSRIQMQVQPATSAASSPATTGQRTSQSKPAGDRSQVSARKVTATQVSLSLQARRLQPLCPSWSSEGAREPQHRHRRSVPPLWLRLSKAGILPVNHWCPQCERPLGRQPMAVDDIGSWWGAVRVDLQAVALSHE</sequence>